<feature type="domain" description="AB hydrolase-1" evidence="1">
    <location>
        <begin position="4"/>
        <end position="236"/>
    </location>
</feature>
<dbReference type="Pfam" id="PF12697">
    <property type="entry name" value="Abhydrolase_6"/>
    <property type="match status" value="1"/>
</dbReference>
<dbReference type="EMBL" id="BAAAMY010000001">
    <property type="protein sequence ID" value="GAA1904261.1"/>
    <property type="molecule type" value="Genomic_DNA"/>
</dbReference>
<evidence type="ECO:0000259" key="1">
    <source>
        <dbReference type="Pfam" id="PF12697"/>
    </source>
</evidence>
<dbReference type="InterPro" id="IPR000073">
    <property type="entry name" value="AB_hydrolase_1"/>
</dbReference>
<dbReference type="SUPFAM" id="SSF53474">
    <property type="entry name" value="alpha/beta-Hydrolases"/>
    <property type="match status" value="1"/>
</dbReference>
<reference evidence="2 3" key="1">
    <citation type="journal article" date="2019" name="Int. J. Syst. Evol. Microbiol.">
        <title>The Global Catalogue of Microorganisms (GCM) 10K type strain sequencing project: providing services to taxonomists for standard genome sequencing and annotation.</title>
        <authorList>
            <consortium name="The Broad Institute Genomics Platform"/>
            <consortium name="The Broad Institute Genome Sequencing Center for Infectious Disease"/>
            <person name="Wu L."/>
            <person name="Ma J."/>
        </authorList>
    </citation>
    <scope>NUCLEOTIDE SEQUENCE [LARGE SCALE GENOMIC DNA]</scope>
    <source>
        <strain evidence="2 3">JCM 14046</strain>
    </source>
</reference>
<dbReference type="PRINTS" id="PR00111">
    <property type="entry name" value="ABHYDROLASE"/>
</dbReference>
<dbReference type="PANTHER" id="PTHR43798:SF33">
    <property type="entry name" value="HYDROLASE, PUTATIVE (AFU_ORTHOLOGUE AFUA_2G14860)-RELATED"/>
    <property type="match status" value="1"/>
</dbReference>
<evidence type="ECO:0000313" key="2">
    <source>
        <dbReference type="EMBL" id="GAA1904261.1"/>
    </source>
</evidence>
<dbReference type="InterPro" id="IPR050266">
    <property type="entry name" value="AB_hydrolase_sf"/>
</dbReference>
<sequence>MRPLLLLHPLGSAGSFWDDLAAGWTGGPVVAPDLPGHGSAPLPDPDAGVAGIAEHVLSALDAAGTGPVDVVGVSLGGLVAQHLAAHAAHRVARVVLVDTVDVYPAPMREMWAERAHLARTEGMAPLVEPTLEVWFTPGFRAERPDVVAATTDTLLATDPEGYARACELLAGADLTAGPTAGGDPVAPPTLVVCGDGDGEPFRRAAADRLGPASGRDVVWLPGRHAVVLEQPAAFADLLRRFLIDPAATPR</sequence>
<proteinExistence type="predicted"/>
<evidence type="ECO:0000313" key="3">
    <source>
        <dbReference type="Proteomes" id="UP001501612"/>
    </source>
</evidence>
<gene>
    <name evidence="2" type="primary">pcaD_1</name>
    <name evidence="2" type="ORF">GCM10009737_01230</name>
</gene>
<name>A0ABN2NWB4_9ACTN</name>
<dbReference type="RefSeq" id="WP_344003710.1">
    <property type="nucleotide sequence ID" value="NZ_BAAAMY010000001.1"/>
</dbReference>
<dbReference type="InterPro" id="IPR029058">
    <property type="entry name" value="AB_hydrolase_fold"/>
</dbReference>
<organism evidence="2 3">
    <name type="scientific">Nocardioides lentus</name>
    <dbReference type="NCBI Taxonomy" id="338077"/>
    <lineage>
        <taxon>Bacteria</taxon>
        <taxon>Bacillati</taxon>
        <taxon>Actinomycetota</taxon>
        <taxon>Actinomycetes</taxon>
        <taxon>Propionibacteriales</taxon>
        <taxon>Nocardioidaceae</taxon>
        <taxon>Nocardioides</taxon>
    </lineage>
</organism>
<accession>A0ABN2NWB4</accession>
<dbReference type="Proteomes" id="UP001501612">
    <property type="component" value="Unassembled WGS sequence"/>
</dbReference>
<dbReference type="PANTHER" id="PTHR43798">
    <property type="entry name" value="MONOACYLGLYCEROL LIPASE"/>
    <property type="match status" value="1"/>
</dbReference>
<dbReference type="Gene3D" id="3.40.50.1820">
    <property type="entry name" value="alpha/beta hydrolase"/>
    <property type="match status" value="1"/>
</dbReference>
<keyword evidence="3" id="KW-1185">Reference proteome</keyword>
<comment type="caution">
    <text evidence="2">The sequence shown here is derived from an EMBL/GenBank/DDBJ whole genome shotgun (WGS) entry which is preliminary data.</text>
</comment>
<protein>
    <submittedName>
        <fullName evidence="2">3-oxoadipate enol-lactonase</fullName>
    </submittedName>
</protein>